<proteinExistence type="predicted"/>
<dbReference type="PANTHER" id="PTHR46455">
    <property type="entry name" value="SET AND MYND DOMAIN CONTAINING, ARTHROPOD-SPECIFIC, MEMBER 4, ISOFORM A"/>
    <property type="match status" value="1"/>
</dbReference>
<dbReference type="EMBL" id="OUUW01000028">
    <property type="protein sequence ID" value="SPP89768.1"/>
    <property type="molecule type" value="Genomic_DNA"/>
</dbReference>
<dbReference type="InterPro" id="IPR046341">
    <property type="entry name" value="SET_dom_sf"/>
</dbReference>
<feature type="region of interest" description="Disordered" evidence="1">
    <location>
        <begin position="42"/>
        <end position="109"/>
    </location>
</feature>
<dbReference type="Gene3D" id="1.10.220.160">
    <property type="match status" value="1"/>
</dbReference>
<sequence>MYFVRLTGVINCQVAGHMYISSAGRPLSSQCSQLKNYHLKSIRSRSEHTTTSNLITNKAMPGRKKQLHHKSNKAKHQPHQRAEKNGNGKQSQSEKQYANGPTPDPGPFRIAQSEVYGRYLVANRQLEAGELLITEEPLVIGPCVSGDSVCLGCYQPVGLGRDQFRCPGCGWPLCEASCPGLGRRVGHTTEECALYGERRPAFAELLSDRTSPSSVRDLYELVMVVRILLMRTHAPEQFALIARMESHTEERRKNAALWSHYEQNVVGRLRDEWKLGDLASEEGARSVHEICGILDVNCFEIGQKGAKARTLYPSAFLLAHDCSPNTAHTDDPRSFAILLRTSRRVRENEALTLSYAYTLQGTLKRRSFMYEGKLFWCRCRRCADPQELGSDCSAIVCRACQQGTVRAVAPLEQTADWACDRCDHQTKVLDLERQMDHINNDLEAIDVHDIPGLENFLVRYRKTLRPNHYLLLSAKFSLCQIYGRIKGYLLPEMSHQDIVRKERYCREFLAIIDLLEPGLTRLRGLIMYELHAPVMVLAQMGLQSGQISRPDFQRRVKEVAKLLQNSRDILLLEPEGSSEHEMGLAAADAFSKMGL</sequence>
<feature type="compositionally biased region" description="Basic residues" evidence="1">
    <location>
        <begin position="61"/>
        <end position="79"/>
    </location>
</feature>
<dbReference type="GO" id="GO:0008170">
    <property type="term" value="F:N-methyltransferase activity"/>
    <property type="evidence" value="ECO:0007669"/>
    <property type="project" value="UniProtKB-ARBA"/>
</dbReference>
<dbReference type="GO" id="GO:0008757">
    <property type="term" value="F:S-adenosylmethionine-dependent methyltransferase activity"/>
    <property type="evidence" value="ECO:0007669"/>
    <property type="project" value="UniProtKB-ARBA"/>
</dbReference>
<dbReference type="PROSITE" id="PS50280">
    <property type="entry name" value="SET"/>
    <property type="match status" value="1"/>
</dbReference>
<dbReference type="Gene3D" id="6.10.140.2220">
    <property type="match status" value="1"/>
</dbReference>
<reference evidence="4" key="1">
    <citation type="submission" date="2018-01" db="EMBL/GenBank/DDBJ databases">
        <authorList>
            <person name="Alioto T."/>
            <person name="Alioto T."/>
        </authorList>
    </citation>
    <scope>NUCLEOTIDE SEQUENCE [LARGE SCALE GENOMIC DNA]</scope>
</reference>
<feature type="domain" description="SET" evidence="2">
    <location>
        <begin position="106"/>
        <end position="356"/>
    </location>
</feature>
<evidence type="ECO:0000256" key="1">
    <source>
        <dbReference type="SAM" id="MobiDB-lite"/>
    </source>
</evidence>
<feature type="compositionally biased region" description="Polar residues" evidence="1">
    <location>
        <begin position="87"/>
        <end position="96"/>
    </location>
</feature>
<dbReference type="PANTHER" id="PTHR46455:SF5">
    <property type="entry name" value="SET AND MYND DOMAIN CONTAINING, ARTHROPOD-SPECIFIC, MEMBER 4, ISOFORM A"/>
    <property type="match status" value="1"/>
</dbReference>
<dbReference type="STRING" id="7266.A0A3B0L060"/>
<protein>
    <submittedName>
        <fullName evidence="3">Blast:Protein msta, isoform B</fullName>
    </submittedName>
</protein>
<dbReference type="OrthoDB" id="265717at2759"/>
<gene>
    <name evidence="3" type="ORF">DGUA_6G020528</name>
</gene>
<organism evidence="3 4">
    <name type="scientific">Drosophila guanche</name>
    <name type="common">Fruit fly</name>
    <dbReference type="NCBI Taxonomy" id="7266"/>
    <lineage>
        <taxon>Eukaryota</taxon>
        <taxon>Metazoa</taxon>
        <taxon>Ecdysozoa</taxon>
        <taxon>Arthropoda</taxon>
        <taxon>Hexapoda</taxon>
        <taxon>Insecta</taxon>
        <taxon>Pterygota</taxon>
        <taxon>Neoptera</taxon>
        <taxon>Endopterygota</taxon>
        <taxon>Diptera</taxon>
        <taxon>Brachycera</taxon>
        <taxon>Muscomorpha</taxon>
        <taxon>Ephydroidea</taxon>
        <taxon>Drosophilidae</taxon>
        <taxon>Drosophila</taxon>
        <taxon>Sophophora</taxon>
    </lineage>
</organism>
<dbReference type="AlphaFoldDB" id="A0A3B0L060"/>
<name>A0A3B0L060_DROGU</name>
<dbReference type="OMA" id="GGKLFWC"/>
<dbReference type="Gene3D" id="2.170.270.10">
    <property type="entry name" value="SET domain"/>
    <property type="match status" value="1"/>
</dbReference>
<evidence type="ECO:0000259" key="2">
    <source>
        <dbReference type="PROSITE" id="PS50280"/>
    </source>
</evidence>
<accession>A0A3B0L060</accession>
<dbReference type="GO" id="GO:0008276">
    <property type="term" value="F:protein methyltransferase activity"/>
    <property type="evidence" value="ECO:0007669"/>
    <property type="project" value="UniProtKB-ARBA"/>
</dbReference>
<dbReference type="Proteomes" id="UP000268350">
    <property type="component" value="Unassembled WGS sequence"/>
</dbReference>
<keyword evidence="4" id="KW-1185">Reference proteome</keyword>
<dbReference type="InterPro" id="IPR001214">
    <property type="entry name" value="SET_dom"/>
</dbReference>
<evidence type="ECO:0000313" key="4">
    <source>
        <dbReference type="Proteomes" id="UP000268350"/>
    </source>
</evidence>
<dbReference type="InterPro" id="IPR053010">
    <property type="entry name" value="SET_SmydA-8"/>
</dbReference>
<dbReference type="CDD" id="cd20071">
    <property type="entry name" value="SET_SMYD"/>
    <property type="match status" value="1"/>
</dbReference>
<dbReference type="SUPFAM" id="SSF82199">
    <property type="entry name" value="SET domain"/>
    <property type="match status" value="1"/>
</dbReference>
<evidence type="ECO:0000313" key="3">
    <source>
        <dbReference type="EMBL" id="SPP89768.1"/>
    </source>
</evidence>